<dbReference type="RefSeq" id="WP_220109812.1">
    <property type="nucleotide sequence ID" value="NZ_JAHZST010000007.1"/>
</dbReference>
<dbReference type="EMBL" id="JAHZST010000007">
    <property type="protein sequence ID" value="MBW8184283.1"/>
    <property type="molecule type" value="Genomic_DNA"/>
</dbReference>
<proteinExistence type="predicted"/>
<evidence type="ECO:0000313" key="2">
    <source>
        <dbReference type="Proteomes" id="UP001195963"/>
    </source>
</evidence>
<accession>A0ABS7E3L3</accession>
<organism evidence="1 2">
    <name type="scientific">Shewanella nanhaiensis</name>
    <dbReference type="NCBI Taxonomy" id="2864872"/>
    <lineage>
        <taxon>Bacteria</taxon>
        <taxon>Pseudomonadati</taxon>
        <taxon>Pseudomonadota</taxon>
        <taxon>Gammaproteobacteria</taxon>
        <taxon>Alteromonadales</taxon>
        <taxon>Shewanellaceae</taxon>
        <taxon>Shewanella</taxon>
    </lineage>
</organism>
<name>A0ABS7E3L3_9GAMM</name>
<gene>
    <name evidence="1" type="ORF">K0625_11405</name>
</gene>
<sequence>MNRIIYISFFSLLLLTFSVESLERITGYVKVLEPTYMPNTISFSMSAGTASCPAGSWLKWSKTEENNKVAFSTLMAPLMSGKKINLYFLDNDTTCTAQFLHLLSE</sequence>
<dbReference type="Proteomes" id="UP001195963">
    <property type="component" value="Unassembled WGS sequence"/>
</dbReference>
<reference evidence="1 2" key="1">
    <citation type="submission" date="2021-07" db="EMBL/GenBank/DDBJ databases">
        <title>Shewanella sp. nov, isolated from SCS.</title>
        <authorList>
            <person name="Cao W.R."/>
        </authorList>
    </citation>
    <scope>NUCLEOTIDE SEQUENCE [LARGE SCALE GENOMIC DNA]</scope>
    <source>
        <strain evidence="1 2">NR704-98</strain>
    </source>
</reference>
<comment type="caution">
    <text evidence="1">The sequence shown here is derived from an EMBL/GenBank/DDBJ whole genome shotgun (WGS) entry which is preliminary data.</text>
</comment>
<evidence type="ECO:0000313" key="1">
    <source>
        <dbReference type="EMBL" id="MBW8184283.1"/>
    </source>
</evidence>
<keyword evidence="2" id="KW-1185">Reference proteome</keyword>
<protein>
    <submittedName>
        <fullName evidence="1">Uncharacterized protein</fullName>
    </submittedName>
</protein>